<dbReference type="Gene3D" id="3.40.33.10">
    <property type="entry name" value="CAP"/>
    <property type="match status" value="1"/>
</dbReference>
<dbReference type="EMBL" id="QPJC01000008">
    <property type="protein sequence ID" value="RCW42808.1"/>
    <property type="molecule type" value="Genomic_DNA"/>
</dbReference>
<dbReference type="SUPFAM" id="SSF55797">
    <property type="entry name" value="PR-1-like"/>
    <property type="match status" value="1"/>
</dbReference>
<gene>
    <name evidence="3" type="ORF">DFQ14_10864</name>
</gene>
<sequence>MGWNPPARTSLVAVPAVLVTAAVLVGMHEPSGEPAHQSDRVPVESTQQSPVPTVTSTVRSSEHPEESPTHSSQHPEESPIRSSGPPVESSVSSSDPSAEAGRQSRAEHRILELTNRARARAGCPPLRLDPALSRSARAHSRDMARHDFLAHRSSAGLGHIERAKDAGYRSNYVGENVAVGNNTAEETFRQWMTSPEHRANIMDCSFTELGVGYVRDSSGEWEHYWTQNLGRPREK</sequence>
<dbReference type="InterPro" id="IPR035940">
    <property type="entry name" value="CAP_sf"/>
</dbReference>
<evidence type="ECO:0000256" key="1">
    <source>
        <dbReference type="SAM" id="MobiDB-lite"/>
    </source>
</evidence>
<evidence type="ECO:0000313" key="4">
    <source>
        <dbReference type="Proteomes" id="UP000253495"/>
    </source>
</evidence>
<dbReference type="Pfam" id="PF00188">
    <property type="entry name" value="CAP"/>
    <property type="match status" value="1"/>
</dbReference>
<feature type="region of interest" description="Disordered" evidence="1">
    <location>
        <begin position="29"/>
        <end position="107"/>
    </location>
</feature>
<feature type="compositionally biased region" description="Low complexity" evidence="1">
    <location>
        <begin position="82"/>
        <end position="101"/>
    </location>
</feature>
<organism evidence="3 4">
    <name type="scientific">Halopolyspora algeriensis</name>
    <dbReference type="NCBI Taxonomy" id="1500506"/>
    <lineage>
        <taxon>Bacteria</taxon>
        <taxon>Bacillati</taxon>
        <taxon>Actinomycetota</taxon>
        <taxon>Actinomycetes</taxon>
        <taxon>Actinomycetes incertae sedis</taxon>
        <taxon>Halopolyspora</taxon>
    </lineage>
</organism>
<comment type="caution">
    <text evidence="3">The sequence shown here is derived from an EMBL/GenBank/DDBJ whole genome shotgun (WGS) entry which is preliminary data.</text>
</comment>
<protein>
    <submittedName>
        <fullName evidence="3">Uncharacterized protein YkwD</fullName>
    </submittedName>
</protein>
<dbReference type="InterPro" id="IPR014044">
    <property type="entry name" value="CAP_dom"/>
</dbReference>
<feature type="compositionally biased region" description="Basic and acidic residues" evidence="1">
    <location>
        <begin position="60"/>
        <end position="79"/>
    </location>
</feature>
<name>A0A368VMQ3_9ACTN</name>
<reference evidence="3 4" key="1">
    <citation type="submission" date="2018-07" db="EMBL/GenBank/DDBJ databases">
        <title>Genomic Encyclopedia of Type Strains, Phase III (KMG-III): the genomes of soil and plant-associated and newly described type strains.</title>
        <authorList>
            <person name="Whitman W."/>
        </authorList>
    </citation>
    <scope>NUCLEOTIDE SEQUENCE [LARGE SCALE GENOMIC DNA]</scope>
    <source>
        <strain evidence="3 4">CECT 8575</strain>
    </source>
</reference>
<dbReference type="Proteomes" id="UP000253495">
    <property type="component" value="Unassembled WGS sequence"/>
</dbReference>
<keyword evidence="4" id="KW-1185">Reference proteome</keyword>
<evidence type="ECO:0000313" key="3">
    <source>
        <dbReference type="EMBL" id="RCW42808.1"/>
    </source>
</evidence>
<evidence type="ECO:0000259" key="2">
    <source>
        <dbReference type="Pfam" id="PF00188"/>
    </source>
</evidence>
<proteinExistence type="predicted"/>
<dbReference type="PANTHER" id="PTHR31157:SF1">
    <property type="entry name" value="SCP DOMAIN-CONTAINING PROTEIN"/>
    <property type="match status" value="1"/>
</dbReference>
<dbReference type="AlphaFoldDB" id="A0A368VMQ3"/>
<feature type="compositionally biased region" description="Polar residues" evidence="1">
    <location>
        <begin position="44"/>
        <end position="59"/>
    </location>
</feature>
<dbReference type="RefSeq" id="WP_246195524.1">
    <property type="nucleotide sequence ID" value="NZ_QPJC01000008.1"/>
</dbReference>
<accession>A0A368VMQ3</accession>
<dbReference type="PANTHER" id="PTHR31157">
    <property type="entry name" value="SCP DOMAIN-CONTAINING PROTEIN"/>
    <property type="match status" value="1"/>
</dbReference>
<feature type="domain" description="SCP" evidence="2">
    <location>
        <begin position="111"/>
        <end position="228"/>
    </location>
</feature>
<dbReference type="CDD" id="cd05379">
    <property type="entry name" value="CAP_bacterial"/>
    <property type="match status" value="1"/>
</dbReference>